<gene>
    <name evidence="8" type="ORF">E1B28_007303</name>
</gene>
<dbReference type="GO" id="GO:0032259">
    <property type="term" value="P:methylation"/>
    <property type="evidence" value="ECO:0007669"/>
    <property type="project" value="UniProtKB-KW"/>
</dbReference>
<evidence type="ECO:0000256" key="4">
    <source>
        <dbReference type="ARBA" id="ARBA00022801"/>
    </source>
</evidence>
<feature type="domain" description="Helicase C-terminal" evidence="7">
    <location>
        <begin position="2015"/>
        <end position="2159"/>
    </location>
</feature>
<dbReference type="Gene3D" id="3.40.50.300">
    <property type="entry name" value="P-loop containing nucleotide triphosphate hydrolases"/>
    <property type="match status" value="1"/>
</dbReference>
<feature type="region of interest" description="Disordered" evidence="6">
    <location>
        <begin position="1391"/>
        <end position="1583"/>
    </location>
</feature>
<accession>A0A9P7S229</accession>
<dbReference type="InterPro" id="IPR049730">
    <property type="entry name" value="SNF2/RAD54-like_C"/>
</dbReference>
<proteinExistence type="predicted"/>
<feature type="compositionally biased region" description="Acidic residues" evidence="6">
    <location>
        <begin position="1484"/>
        <end position="1512"/>
    </location>
</feature>
<dbReference type="InterPro" id="IPR038718">
    <property type="entry name" value="SNF2-like_sf"/>
</dbReference>
<dbReference type="GO" id="GO:0016787">
    <property type="term" value="F:hydrolase activity"/>
    <property type="evidence" value="ECO:0007669"/>
    <property type="project" value="UniProtKB-KW"/>
</dbReference>
<comment type="caution">
    <text evidence="8">The sequence shown here is derived from an EMBL/GenBank/DDBJ whole genome shotgun (WGS) entry which is preliminary data.</text>
</comment>
<dbReference type="RefSeq" id="XP_043010110.1">
    <property type="nucleotide sequence ID" value="XM_043152025.1"/>
</dbReference>
<dbReference type="GO" id="GO:0005634">
    <property type="term" value="C:nucleus"/>
    <property type="evidence" value="ECO:0007669"/>
    <property type="project" value="TreeGrafter"/>
</dbReference>
<evidence type="ECO:0000256" key="2">
    <source>
        <dbReference type="ARBA" id="ARBA00022679"/>
    </source>
</evidence>
<dbReference type="InterPro" id="IPR001650">
    <property type="entry name" value="Helicase_C-like"/>
</dbReference>
<dbReference type="Proteomes" id="UP001049176">
    <property type="component" value="Chromosome 4"/>
</dbReference>
<sequence>MPPIKASSEGQKSIKTFFTKKGNDLPEPSESGSDSDVEVDTSSAKKTSGARGSAPDASDLPPINNIPSIFADIVSRTPKVQEVAEHVEGRKLRVATMCSGTESPLLALELIQASMKEKYHVDLQVEHVFSCEIEPFKQAYIERNFHPPLLFRDVCELGNDQAHTAYGALATVPGDVDLLVAGTSCVDYSNLNNEKQDIDANGESGRTFRGMMAWVNMHRPPLVILENVCSAPWDRVKEKFEYYGYSAEYARVDTKGYYIPHTRTRVYLVAVDARKSSVPAKWKDMVMNELRRPASSTLDEFLLPSDDPRIHQARQKLVAESYNAGDRKTGRTDWGRCESRHQRARLEEELGNKRPLTSWEEGGTCKLLDFAWTDWGAAQVERVWDLMDISLLRDAKRGSDPSYRTQVWNLSQNVDRTIGSGKVGICPCLTPSMIPYITNRGGPMVGLEALSMQGLPVDKLLLTRETEDQLADLAGNAMSTTVVGTCIIAALIIGKKYLKAGDDRVSYEAKKGSRGVTHVKQEDQMDVDKEEDSVDDRVVGEKDLVHHPLDLAVTKNHTLSELLIDASKSIRLCQCEGRTDMTDRPLVRCIDCGTPSCKKCGGRPEHNPSPVNEERLPPSEFDRILKSTLPMCLSFSSVTSQLLNELKSQHDCKIPSKRWEEWCEAVLRAASSELRFVESKRQEIWSAVYRSPAASLELYLHPHTPEWRLYAKPLDSEPANAEIRQVLEAPVGRLICDGDLLQGKWQFAFPEKRTTVVKIAGAGELVPSWGARLGLSGEGFREQKVHSVLNITVSKDGSGLFDRDISGEYDLLERCGTANGALHKRRKVKEDDLPPLFFLLDPHRTRESEDSFVFTQSIRRYEFGENRPLVAKLDSTWRQSDLPTEEVTCYMPFRWITSNCVMLQPTHGQDAQFGIPETLQVSLTSDACRSAVAFLTCSVHLRGQAGSEWPLGVWGEVDQIHERETYRAIAWLLERVRRAEDHFAEWQTVTLPDHDIGCERCAPSAPHIRYVNAGKKIMAVEDPAEAGEYERRLKRRPSAFVTQLKIEENGTGLVRVGLNVSSLLHRATSRLPPKDDCGPLMLSWRINTNFTPVAALSLGKFVLKSNKHDKEHAQPPHFKVPLRKEQLRSLEWMLRQESAQAEPFIEEEVTEAILIPLGWRAEGRTQRTVHVRGGVLADQVGYGKTAITLGLIDCTQDEVEKEFSETGRVDGKISLKASLVIVPPHLTRQWDSEVRKFTKNRFKTLVLSTVSNLNSATIEDFQEADIIIVASNIFKSTTYLENLTIFAATAALPNKEGRHFNDHMKIVCSSLMSQVDRLQDEGATAVKTEIVEGQKRVDEKAALAAQLQSKRLKGKSYREAAEKAVKADSEQQAAPSEKRLVMESVFIPPYAGPSAAPSEGSGEENENLIDVSNVPKPKRRISSKPMVFRLVSDGDDSESGSDFEDEDNDEEPKSRKKTKVKAKPKPKPTARSKASRRSKKKAEDSDESFVVEETCEEDDDVTLEAISDEEFDVAVTKKKKSNKKTSKGKVSATSSSAGSSDNDMDVDEDRPSSNTKKGSKRKSTAKDDRPVKKRKRAENDPWKLDSAAVRRDWTQMSCPPLETFHFARKIVDEYTYLDGKVHSLVTNLTAERLWVLSGTPPIHDFGALKTISPFLGVHLGIDDDSEGNSQEVKKRRRERTAVEKFHSFREVNTLEWHAHRHEHGQKFLETFVRQNIAEIDEIPWTEKRIEVVLPAAERAIYLELEHHLRALDMTIKRGRKTESDREKRVTQALGESQSAEEALLKRCSHFDLETTNENAMKACDVIVKARQKQLDQCKSELLEAIKAGVQREKKLKRTGGESMFNEWARVCRSEGVEDEDATTIVVGLINQAQVPPARKIEKDEGKQLTEKEKAEAWEHREKTHEIRRLTKELVGRVRSLRYFTIVRDLQKQRETPSKLSCPRCKRDGLLVEETSILSSCGHSGCIECVKACAEKEECVDASCRSAARVINIVHADTLGVDDVERDGRGKHFGKKLEKVIHLIKKEIPKEERVLLFVQFPDLMQKVGEALAHNKIQYIEIKGSANMRSKNLEKFQNDSEERVLLLNLMDESASGANLTNANHAIFLSPLLAPSQEIYQACETQAVGRLVRYGQNKHVYIYRCITKDTIDEEIYELRKRR</sequence>
<dbReference type="GO" id="GO:0008094">
    <property type="term" value="F:ATP-dependent activity, acting on DNA"/>
    <property type="evidence" value="ECO:0007669"/>
    <property type="project" value="TreeGrafter"/>
</dbReference>
<dbReference type="EMBL" id="CM032184">
    <property type="protein sequence ID" value="KAG7093640.1"/>
    <property type="molecule type" value="Genomic_DNA"/>
</dbReference>
<dbReference type="SUPFAM" id="SSF53335">
    <property type="entry name" value="S-adenosyl-L-methionine-dependent methyltransferases"/>
    <property type="match status" value="1"/>
</dbReference>
<dbReference type="KEGG" id="more:E1B28_007303"/>
<dbReference type="Pfam" id="PF00271">
    <property type="entry name" value="Helicase_C"/>
    <property type="match status" value="1"/>
</dbReference>
<protein>
    <recommendedName>
        <fullName evidence="7">Helicase C-terminal domain-containing protein</fullName>
    </recommendedName>
</protein>
<dbReference type="InterPro" id="IPR014001">
    <property type="entry name" value="Helicase_ATP-bd"/>
</dbReference>
<keyword evidence="5" id="KW-0067">ATP-binding</keyword>
<dbReference type="GO" id="GO:0008168">
    <property type="term" value="F:methyltransferase activity"/>
    <property type="evidence" value="ECO:0007669"/>
    <property type="project" value="UniProtKB-KW"/>
</dbReference>
<dbReference type="Pfam" id="PF00145">
    <property type="entry name" value="DNA_methylase"/>
    <property type="match status" value="1"/>
</dbReference>
<evidence type="ECO:0000256" key="1">
    <source>
        <dbReference type="ARBA" id="ARBA00022603"/>
    </source>
</evidence>
<keyword evidence="3" id="KW-0547">Nucleotide-binding</keyword>
<reference evidence="8" key="1">
    <citation type="journal article" date="2021" name="Genome Biol. Evol.">
        <title>The assembled and annotated genome of the fairy-ring fungus Marasmius oreades.</title>
        <authorList>
            <person name="Hiltunen M."/>
            <person name="Ament-Velasquez S.L."/>
            <person name="Johannesson H."/>
        </authorList>
    </citation>
    <scope>NUCLEOTIDE SEQUENCE</scope>
    <source>
        <strain evidence="8">03SP1</strain>
    </source>
</reference>
<evidence type="ECO:0000256" key="5">
    <source>
        <dbReference type="ARBA" id="ARBA00022840"/>
    </source>
</evidence>
<dbReference type="PANTHER" id="PTHR45626:SF26">
    <property type="entry name" value="FAMILY HELICASE, PUTATIVE (AFU_ORTHOLOGUE AFUA_2G09120)-RELATED"/>
    <property type="match status" value="1"/>
</dbReference>
<keyword evidence="4" id="KW-0378">Hydrolase</keyword>
<evidence type="ECO:0000313" key="9">
    <source>
        <dbReference type="Proteomes" id="UP001049176"/>
    </source>
</evidence>
<dbReference type="InterPro" id="IPR000330">
    <property type="entry name" value="SNF2_N"/>
</dbReference>
<name>A0A9P7S229_9AGAR</name>
<dbReference type="GO" id="GO:0005524">
    <property type="term" value="F:ATP binding"/>
    <property type="evidence" value="ECO:0007669"/>
    <property type="project" value="UniProtKB-KW"/>
</dbReference>
<evidence type="ECO:0000313" key="8">
    <source>
        <dbReference type="EMBL" id="KAG7093640.1"/>
    </source>
</evidence>
<dbReference type="SUPFAM" id="SSF52540">
    <property type="entry name" value="P-loop containing nucleoside triphosphate hydrolases"/>
    <property type="match status" value="2"/>
</dbReference>
<evidence type="ECO:0000256" key="6">
    <source>
        <dbReference type="SAM" id="MobiDB-lite"/>
    </source>
</evidence>
<evidence type="ECO:0000259" key="7">
    <source>
        <dbReference type="PROSITE" id="PS51194"/>
    </source>
</evidence>
<feature type="region of interest" description="Disordered" evidence="6">
    <location>
        <begin position="1"/>
        <end position="61"/>
    </location>
</feature>
<dbReference type="InterPro" id="IPR001525">
    <property type="entry name" value="C5_MeTfrase"/>
</dbReference>
<dbReference type="InterPro" id="IPR029063">
    <property type="entry name" value="SAM-dependent_MTases_sf"/>
</dbReference>
<feature type="compositionally biased region" description="Basic residues" evidence="6">
    <location>
        <begin position="1516"/>
        <end position="1527"/>
    </location>
</feature>
<dbReference type="Gene3D" id="3.40.50.10810">
    <property type="entry name" value="Tandem AAA-ATPase domain"/>
    <property type="match status" value="1"/>
</dbReference>
<dbReference type="PANTHER" id="PTHR45626">
    <property type="entry name" value="TRANSCRIPTION TERMINATION FACTOR 2-RELATED"/>
    <property type="match status" value="1"/>
</dbReference>
<dbReference type="Pfam" id="PF00176">
    <property type="entry name" value="SNF2-rel_dom"/>
    <property type="match status" value="1"/>
</dbReference>
<dbReference type="CDD" id="cd18793">
    <property type="entry name" value="SF2_C_SNF"/>
    <property type="match status" value="1"/>
</dbReference>
<dbReference type="Gene3D" id="3.40.50.150">
    <property type="entry name" value="Vaccinia Virus protein VP39"/>
    <property type="match status" value="1"/>
</dbReference>
<organism evidence="8 9">
    <name type="scientific">Marasmius oreades</name>
    <name type="common">fairy-ring Marasmius</name>
    <dbReference type="NCBI Taxonomy" id="181124"/>
    <lineage>
        <taxon>Eukaryota</taxon>
        <taxon>Fungi</taxon>
        <taxon>Dikarya</taxon>
        <taxon>Basidiomycota</taxon>
        <taxon>Agaricomycotina</taxon>
        <taxon>Agaricomycetes</taxon>
        <taxon>Agaricomycetidae</taxon>
        <taxon>Agaricales</taxon>
        <taxon>Marasmiineae</taxon>
        <taxon>Marasmiaceae</taxon>
        <taxon>Marasmius</taxon>
    </lineage>
</organism>
<keyword evidence="2" id="KW-0808">Transferase</keyword>
<keyword evidence="1" id="KW-0489">Methyltransferase</keyword>
<feature type="compositionally biased region" description="Acidic residues" evidence="6">
    <location>
        <begin position="1433"/>
        <end position="1450"/>
    </location>
</feature>
<evidence type="ECO:0000256" key="3">
    <source>
        <dbReference type="ARBA" id="ARBA00022741"/>
    </source>
</evidence>
<feature type="region of interest" description="Disordered" evidence="6">
    <location>
        <begin position="511"/>
        <end position="535"/>
    </location>
</feature>
<dbReference type="GeneID" id="66076379"/>
<dbReference type="InterPro" id="IPR050628">
    <property type="entry name" value="SNF2_RAD54_helicase_TF"/>
</dbReference>
<dbReference type="SMART" id="SM00487">
    <property type="entry name" value="DEXDc"/>
    <property type="match status" value="1"/>
</dbReference>
<dbReference type="OrthoDB" id="423221at2759"/>
<feature type="compositionally biased region" description="Basic residues" evidence="6">
    <location>
        <begin position="1454"/>
        <end position="1480"/>
    </location>
</feature>
<feature type="compositionally biased region" description="Low complexity" evidence="6">
    <location>
        <begin position="1528"/>
        <end position="1540"/>
    </location>
</feature>
<keyword evidence="9" id="KW-1185">Reference proteome</keyword>
<dbReference type="InterPro" id="IPR027417">
    <property type="entry name" value="P-loop_NTPase"/>
</dbReference>
<dbReference type="PROSITE" id="PS51194">
    <property type="entry name" value="HELICASE_CTER"/>
    <property type="match status" value="1"/>
</dbReference>
<dbReference type="GO" id="GO:0006281">
    <property type="term" value="P:DNA repair"/>
    <property type="evidence" value="ECO:0007669"/>
    <property type="project" value="TreeGrafter"/>
</dbReference>